<keyword evidence="1" id="KW-0611">Plant defense</keyword>
<dbReference type="EMBL" id="CM017623">
    <property type="protein sequence ID" value="TYH86523.1"/>
    <property type="molecule type" value="Genomic_DNA"/>
</dbReference>
<feature type="domain" description="Disease resistance protein At4g27190-like leucine-rich repeats" evidence="3">
    <location>
        <begin position="1255"/>
        <end position="1358"/>
    </location>
</feature>
<feature type="domain" description="Disease resistance protein At4g27190-like leucine-rich repeats" evidence="3">
    <location>
        <begin position="733"/>
        <end position="863"/>
    </location>
</feature>
<organism evidence="4 5">
    <name type="scientific">Gossypium tomentosum</name>
    <name type="common">Hawaiian cotton</name>
    <name type="synonym">Gossypium sandvicense</name>
    <dbReference type="NCBI Taxonomy" id="34277"/>
    <lineage>
        <taxon>Eukaryota</taxon>
        <taxon>Viridiplantae</taxon>
        <taxon>Streptophyta</taxon>
        <taxon>Embryophyta</taxon>
        <taxon>Tracheophyta</taxon>
        <taxon>Spermatophyta</taxon>
        <taxon>Magnoliopsida</taxon>
        <taxon>eudicotyledons</taxon>
        <taxon>Gunneridae</taxon>
        <taxon>Pentapetalae</taxon>
        <taxon>rosids</taxon>
        <taxon>malvids</taxon>
        <taxon>Malvales</taxon>
        <taxon>Malvaceae</taxon>
        <taxon>Malvoideae</taxon>
        <taxon>Gossypium</taxon>
    </lineage>
</organism>
<dbReference type="Proteomes" id="UP000322667">
    <property type="component" value="Chromosome D01"/>
</dbReference>
<dbReference type="InterPro" id="IPR032675">
    <property type="entry name" value="LRR_dom_sf"/>
</dbReference>
<reference evidence="4 5" key="1">
    <citation type="submission" date="2019-07" db="EMBL/GenBank/DDBJ databases">
        <title>WGS assembly of Gossypium tomentosum.</title>
        <authorList>
            <person name="Chen Z.J."/>
            <person name="Sreedasyam A."/>
            <person name="Ando A."/>
            <person name="Song Q."/>
            <person name="De L."/>
            <person name="Hulse-Kemp A."/>
            <person name="Ding M."/>
            <person name="Ye W."/>
            <person name="Kirkbride R."/>
            <person name="Jenkins J."/>
            <person name="Plott C."/>
            <person name="Lovell J."/>
            <person name="Lin Y.-M."/>
            <person name="Vaughn R."/>
            <person name="Liu B."/>
            <person name="Li W."/>
            <person name="Simpson S."/>
            <person name="Scheffler B."/>
            <person name="Saski C."/>
            <person name="Grover C."/>
            <person name="Hu G."/>
            <person name="Conover J."/>
            <person name="Carlson J."/>
            <person name="Shu S."/>
            <person name="Boston L."/>
            <person name="Williams M."/>
            <person name="Peterson D."/>
            <person name="Mcgee K."/>
            <person name="Jones D."/>
            <person name="Wendel J."/>
            <person name="Stelly D."/>
            <person name="Grimwood J."/>
            <person name="Schmutz J."/>
        </authorList>
    </citation>
    <scope>NUCLEOTIDE SEQUENCE [LARGE SCALE GENOMIC DNA]</scope>
    <source>
        <strain evidence="4">7179.01</strain>
    </source>
</reference>
<dbReference type="SUPFAM" id="SSF52047">
    <property type="entry name" value="RNI-like"/>
    <property type="match status" value="2"/>
</dbReference>
<dbReference type="SUPFAM" id="SSF52058">
    <property type="entry name" value="L domain-like"/>
    <property type="match status" value="2"/>
</dbReference>
<dbReference type="PANTHER" id="PTHR33463:SF203">
    <property type="entry name" value="AAA+ ATPASE DOMAIN-CONTAINING PROTEIN"/>
    <property type="match status" value="1"/>
</dbReference>
<evidence type="ECO:0000313" key="5">
    <source>
        <dbReference type="Proteomes" id="UP000322667"/>
    </source>
</evidence>
<feature type="region of interest" description="Disordered" evidence="2">
    <location>
        <begin position="1573"/>
        <end position="1604"/>
    </location>
</feature>
<dbReference type="InterPro" id="IPR057135">
    <property type="entry name" value="At4g27190-like_LRR"/>
</dbReference>
<dbReference type="InterPro" id="IPR050905">
    <property type="entry name" value="Plant_NBS-LRR"/>
</dbReference>
<evidence type="ECO:0000256" key="1">
    <source>
        <dbReference type="ARBA" id="ARBA00022821"/>
    </source>
</evidence>
<evidence type="ECO:0000313" key="4">
    <source>
        <dbReference type="EMBL" id="TYH86523.1"/>
    </source>
</evidence>
<feature type="domain" description="Disease resistance protein At4g27190-like leucine-rich repeats" evidence="3">
    <location>
        <begin position="1073"/>
        <end position="1172"/>
    </location>
</feature>
<name>A0A5D2M5G2_GOSTO</name>
<feature type="domain" description="Disease resistance protein At4g27190-like leucine-rich repeats" evidence="3">
    <location>
        <begin position="239"/>
        <end position="368"/>
    </location>
</feature>
<feature type="domain" description="Disease resistance protein At4g27190-like leucine-rich repeats" evidence="3">
    <location>
        <begin position="1427"/>
        <end position="1562"/>
    </location>
</feature>
<gene>
    <name evidence="4" type="ORF">ES332_D01G049000v1</name>
</gene>
<dbReference type="Pfam" id="PF23247">
    <property type="entry name" value="LRR_RPS2"/>
    <property type="match status" value="5"/>
</dbReference>
<dbReference type="Gene3D" id="3.80.10.10">
    <property type="entry name" value="Ribonuclease Inhibitor"/>
    <property type="match status" value="7"/>
</dbReference>
<evidence type="ECO:0000256" key="2">
    <source>
        <dbReference type="SAM" id="MobiDB-lite"/>
    </source>
</evidence>
<proteinExistence type="predicted"/>
<dbReference type="PANTHER" id="PTHR33463">
    <property type="entry name" value="NB-ARC DOMAIN-CONTAINING PROTEIN-RELATED"/>
    <property type="match status" value="1"/>
</dbReference>
<evidence type="ECO:0000259" key="3">
    <source>
        <dbReference type="Pfam" id="PF23247"/>
    </source>
</evidence>
<accession>A0A5D2M5G2</accession>
<sequence length="1676" mass="187941">MIKSRLELLNKNSESCKAISLLDSEEKNLPDRLALSKLEILLLKNCYVQGTCFLGMTELKVLSLTIANGSSRVISLYALRFLPKLRALHLENFEDFMFLGNLMTLEILSLRGSNSEGLAKQLGRLENLKMLDLMRLENLSCPPSVIQRLSQLKELYLPGLEYRKISNDIFLETIFLKRLTRLSLEVSSLHFPPDFEFPELESYNICINHSSSRLDYRFEEARSLIVEKVFPYIAVSQLLGNLESLVVSGIKDEYVECLTNKTQQKVSVSMILRNLKQVTIEECSNLKVVFQMEEVEENGAPLLSNLKILCLEDLPDLSCIWELPTQHVRLESLVYLTIRKCPRLKSLFSLSLAQSLVLLEELDMRFCDELKQIVTELEGDEGEISSAINSHTSLCFPKLTKLNISSCPRLEYIFPTSLASHGLQGLTRNICCCPKLKQVFRVAKDSMLKYQQSLRSLSSFSMSGCPLLTDSVVHLEAEKASIKLHDIVRDVALWIASEGKSGFMIKSRLELLNKSSESCKAISLLDIEEKNFPDRLILSELEILLLKNCNVQGTCFLGMRELKVLSLTGSTGVISLYALSSLQKLRALHLENFEDFSFLGNLRTLEILSLRHSNLNGLADELGRLKDLKILDLIDCELSSSFSPNVIRRLSQLEELYLAITTNDICPVIKSLTRLTRLNLWVSSLHFPPEFEFPELENYNICINHSSSRLDNRFEEARSLKVETVFPYNAVSQLLGNLESLVVSGINDEYVECLTNKTQQKVSVSMILRNLKQVSIGHCSNLKVVFQMEEVEENEAPLLSNLKILDLEGLPDLSCIWELPTQHVRLESLVYLTIKGCPRLKSLFSLSLAQSLVLLEKLEIIYCPELKQIVTELEGDEGEISSAINSHTSLCFPKLTKLYISTCDGLEYIFPQSLASHGLQGLTLDICRCPKLKQVFRVANDSMLQYQQSLRSLSSFSMSGCPLLTDSFVHLEAEKASIRGVRLSAFKDSFKTSKQLRLSEIKDHNLVPEANEDGLNGVTSLELQNCQDLECLVDTTATATKNGSTSAFSHLETLFISAMPRLEALCKGQPPQGFLKNLKHLEVRECCKLQVVGELLHDGEQNQEHPLSNLQSLKLYQLPALRWIFKGSPHSFTLQILKVVYINGCGKLKSLLSPSLIQSLVLLEQFEIQHCNELETLFADPEIDGEIESKPSSLPLRLPKLKTLSIKGCAKLEYVVPKPSSLPLRLPKLNTLSIKGCAKLEYVVPKPSSLPLGLPKLNTLSIKRCAKLEYVVPITLAQGLPALESLTVSWCDELKQVFGMPNEQDGVQHHGSLLLRRLQCLKLKGLRNFTSFVPQNYIVKAPSLKRLGANDCPKVINIPIQQANNQLELTIEKLYFSMEDIDSEDVNLCDMVNTQLRQKSPDFEYITLGNFEQLFQLQGGNIISSLEKMELFNVIRLRDIWKGPIQVATNLREIRVHCCNNLTYIFPETLIPHLPQLSILDIASCENLKQIIGNDDILESSSSSQGPQLEMKMVFPQLKKIELENLSKLESFSPMGYHLEFPCLHSLDIKECSKMITSFSADYLTLTVHAKTDQPRIRPEDGPTPAVPAAGHRSPVTAPPSTVAETDGGIAVSRCAAMGRWQVVAEVSTKVAVLTGAEISTGCGIPDYGRFYLLFALFSIGPKNVIQPFCSCNGSI</sequence>
<protein>
    <recommendedName>
        <fullName evidence="3">Disease resistance protein At4g27190-like leucine-rich repeats domain-containing protein</fullName>
    </recommendedName>
</protein>
<keyword evidence="5" id="KW-1185">Reference proteome</keyword>